<evidence type="ECO:0000256" key="3">
    <source>
        <dbReference type="ARBA" id="ARBA00022801"/>
    </source>
</evidence>
<dbReference type="EMBL" id="CP098401">
    <property type="protein sequence ID" value="URW74689.1"/>
    <property type="molecule type" value="Genomic_DNA"/>
</dbReference>
<feature type="domain" description="Peptidase M48" evidence="8">
    <location>
        <begin position="152"/>
        <end position="311"/>
    </location>
</feature>
<evidence type="ECO:0000313" key="9">
    <source>
        <dbReference type="EMBL" id="URW74689.1"/>
    </source>
</evidence>
<evidence type="ECO:0000259" key="8">
    <source>
        <dbReference type="Pfam" id="PF01435"/>
    </source>
</evidence>
<evidence type="ECO:0000256" key="4">
    <source>
        <dbReference type="ARBA" id="ARBA00022833"/>
    </source>
</evidence>
<comment type="cofactor">
    <cofactor evidence="6">
        <name>Zn(2+)</name>
        <dbReference type="ChEBI" id="CHEBI:29105"/>
    </cofactor>
    <text evidence="6">Binds 1 zinc ion per subunit.</text>
</comment>
<dbReference type="Pfam" id="PF01435">
    <property type="entry name" value="Peptidase_M48"/>
    <property type="match status" value="1"/>
</dbReference>
<dbReference type="Gene3D" id="3.30.2010.10">
    <property type="entry name" value="Metalloproteases ('zincins'), catalytic domain"/>
    <property type="match status" value="1"/>
</dbReference>
<evidence type="ECO:0000256" key="6">
    <source>
        <dbReference type="RuleBase" id="RU003983"/>
    </source>
</evidence>
<dbReference type="InterPro" id="IPR001915">
    <property type="entry name" value="Peptidase_M48"/>
</dbReference>
<reference evidence="9" key="1">
    <citation type="submission" date="2022-05" db="EMBL/GenBank/DDBJ databases">
        <title>Sphingomonas sp. strain RMG20 Genome sequencing and assembly.</title>
        <authorList>
            <person name="Kim I."/>
        </authorList>
    </citation>
    <scope>NUCLEOTIDE SEQUENCE</scope>
    <source>
        <strain evidence="9">RMG20</strain>
    </source>
</reference>
<protein>
    <submittedName>
        <fullName evidence="9">M48 family metallopeptidase</fullName>
    </submittedName>
</protein>
<evidence type="ECO:0000256" key="7">
    <source>
        <dbReference type="SAM" id="Phobius"/>
    </source>
</evidence>
<accession>A0ABY4TU42</accession>
<dbReference type="PANTHER" id="PTHR22726">
    <property type="entry name" value="METALLOENDOPEPTIDASE OMA1"/>
    <property type="match status" value="1"/>
</dbReference>
<evidence type="ECO:0000313" key="10">
    <source>
        <dbReference type="Proteomes" id="UP001055580"/>
    </source>
</evidence>
<dbReference type="Proteomes" id="UP001055580">
    <property type="component" value="Chromosome"/>
</dbReference>
<name>A0ABY4TU42_9SPHN</name>
<evidence type="ECO:0000256" key="5">
    <source>
        <dbReference type="ARBA" id="ARBA00023049"/>
    </source>
</evidence>
<keyword evidence="5 6" id="KW-0482">Metalloprotease</keyword>
<keyword evidence="1 6" id="KW-0645">Protease</keyword>
<keyword evidence="4 6" id="KW-0862">Zinc</keyword>
<organism evidence="9 10">
    <name type="scientific">Sphingomonas donggukensis</name>
    <dbReference type="NCBI Taxonomy" id="2949093"/>
    <lineage>
        <taxon>Bacteria</taxon>
        <taxon>Pseudomonadati</taxon>
        <taxon>Pseudomonadota</taxon>
        <taxon>Alphaproteobacteria</taxon>
        <taxon>Sphingomonadales</taxon>
        <taxon>Sphingomonadaceae</taxon>
        <taxon>Sphingomonas</taxon>
    </lineage>
</organism>
<keyword evidence="7" id="KW-0812">Transmembrane</keyword>
<dbReference type="InterPro" id="IPR051156">
    <property type="entry name" value="Mito/Outer_Membr_Metalloprot"/>
</dbReference>
<dbReference type="PANTHER" id="PTHR22726:SF1">
    <property type="entry name" value="METALLOENDOPEPTIDASE OMA1, MITOCHONDRIAL"/>
    <property type="match status" value="1"/>
</dbReference>
<feature type="transmembrane region" description="Helical" evidence="7">
    <location>
        <begin position="96"/>
        <end position="119"/>
    </location>
</feature>
<dbReference type="CDD" id="cd07332">
    <property type="entry name" value="M48C_Oma1_like"/>
    <property type="match status" value="1"/>
</dbReference>
<keyword evidence="7" id="KW-1133">Transmembrane helix</keyword>
<dbReference type="RefSeq" id="WP_250749448.1">
    <property type="nucleotide sequence ID" value="NZ_CP098401.1"/>
</dbReference>
<sequence>MEAWHYDGLVARRRHPRVRADADGLYLSEGDWAEGPIPWDALVTRDRNAQGWLLGRRDRDGWRLGLEGDVPADLAARLPQPVRYGGFIDRIGLMPAAIACAGVAAIVVAVGMAAPGWVAKAVPMSWERRIGTAMIGDFGGRLCDGPGGQAALDRLVRRIEPAGEPLDVRVAAVPMVNAAALPGGRIVIFEKLLTEASGPDEVAGVLAHEIGHVRHRDVLSAMARQAGIGLLLASFTGDVGNALGTLIAARYSRGAESAADGYAIAALATNGISPLPTARFFRKLAAMEEKLPQTALGYLSSHPLSKERRARFEASARTHRGDTPALTDADWQTLRRICTTDKAVVRGRLPF</sequence>
<proteinExistence type="inferred from homology"/>
<keyword evidence="2" id="KW-0479">Metal-binding</keyword>
<evidence type="ECO:0000256" key="1">
    <source>
        <dbReference type="ARBA" id="ARBA00022670"/>
    </source>
</evidence>
<keyword evidence="10" id="KW-1185">Reference proteome</keyword>
<keyword evidence="7" id="KW-0472">Membrane</keyword>
<comment type="similarity">
    <text evidence="6">Belongs to the peptidase M48 family.</text>
</comment>
<evidence type="ECO:0000256" key="2">
    <source>
        <dbReference type="ARBA" id="ARBA00022723"/>
    </source>
</evidence>
<gene>
    <name evidence="9" type="ORF">M9980_08875</name>
</gene>
<keyword evidence="3 6" id="KW-0378">Hydrolase</keyword>